<keyword evidence="2" id="KW-0812">Transmembrane</keyword>
<dbReference type="InterPro" id="IPR021382">
    <property type="entry name" value="DUF3014"/>
</dbReference>
<dbReference type="EMBL" id="QRBF01000010">
    <property type="protein sequence ID" value="RDS80336.1"/>
    <property type="molecule type" value="Genomic_DNA"/>
</dbReference>
<dbReference type="Proteomes" id="UP000255334">
    <property type="component" value="Unassembled WGS sequence"/>
</dbReference>
<evidence type="ECO:0000313" key="3">
    <source>
        <dbReference type="EMBL" id="RDS80336.1"/>
    </source>
</evidence>
<feature type="region of interest" description="Disordered" evidence="1">
    <location>
        <begin position="47"/>
        <end position="68"/>
    </location>
</feature>
<keyword evidence="4" id="KW-1185">Reference proteome</keyword>
<organism evidence="3 4">
    <name type="scientific">Dyella psychrodurans</name>
    <dbReference type="NCBI Taxonomy" id="1927960"/>
    <lineage>
        <taxon>Bacteria</taxon>
        <taxon>Pseudomonadati</taxon>
        <taxon>Pseudomonadota</taxon>
        <taxon>Gammaproteobacteria</taxon>
        <taxon>Lysobacterales</taxon>
        <taxon>Rhodanobacteraceae</taxon>
        <taxon>Dyella</taxon>
    </lineage>
</organism>
<evidence type="ECO:0000256" key="1">
    <source>
        <dbReference type="SAM" id="MobiDB-lite"/>
    </source>
</evidence>
<keyword evidence="2" id="KW-0472">Membrane</keyword>
<evidence type="ECO:0000313" key="4">
    <source>
        <dbReference type="Proteomes" id="UP000255334"/>
    </source>
</evidence>
<accession>A0A370WWA3</accession>
<reference evidence="3 4" key="1">
    <citation type="submission" date="2018-07" db="EMBL/GenBank/DDBJ databases">
        <title>Dyella monticola sp. nov. and Dyella psychrodurans sp. nov. isolated from monsoon evergreen broad-leaved forest soil of Dinghu Mountain, China.</title>
        <authorList>
            <person name="Gao Z."/>
            <person name="Qiu L."/>
        </authorList>
    </citation>
    <scope>NUCLEOTIDE SEQUENCE [LARGE SCALE GENOMIC DNA]</scope>
    <source>
        <strain evidence="3 4">4MSK11</strain>
    </source>
</reference>
<feature type="compositionally biased region" description="Low complexity" evidence="1">
    <location>
        <begin position="55"/>
        <end position="68"/>
    </location>
</feature>
<protein>
    <submittedName>
        <fullName evidence="3">DUF3014 domain-containing protein</fullName>
    </submittedName>
</protein>
<comment type="caution">
    <text evidence="3">The sequence shown here is derived from an EMBL/GenBank/DDBJ whole genome shotgun (WGS) entry which is preliminary data.</text>
</comment>
<name>A0A370WWA3_9GAMM</name>
<sequence length="287" mass="30815">MGPIVNHRVRKKQTPYGSWIIAIVVLAAIVAAGVYLVRLAMQPSTPTASSVQSLPATPATSAPASAASTIQHPIAQANADPASASTTPLPALADSDASVMDALSSLANGSDLRTLLVPGQIIARVVATVDALPRQSFGSTHILPLRTPKGTMQTSQANGVTLIDAHNADRYAPYMTVLQNVDPHALVAWYKHNYPLFQQAYRELGYPRGYFNDRALAAIDDMLAAPELHDSIAVTRVGSHYVFVDPRLQSLSNGQRLMVRLGPENEAQFKAKLRMIRTLLVGEQVAH</sequence>
<proteinExistence type="predicted"/>
<keyword evidence="2" id="KW-1133">Transmembrane helix</keyword>
<evidence type="ECO:0000256" key="2">
    <source>
        <dbReference type="SAM" id="Phobius"/>
    </source>
</evidence>
<gene>
    <name evidence="3" type="ORF">DWU99_19645</name>
</gene>
<dbReference type="Pfam" id="PF11219">
    <property type="entry name" value="DUF3014"/>
    <property type="match status" value="1"/>
</dbReference>
<dbReference type="AlphaFoldDB" id="A0A370WWA3"/>
<feature type="transmembrane region" description="Helical" evidence="2">
    <location>
        <begin position="16"/>
        <end position="37"/>
    </location>
</feature>
<dbReference type="OrthoDB" id="5502479at2"/>